<name>A0ABP8D102_9FLAO</name>
<gene>
    <name evidence="9" type="ORF">GCM10022292_28320</name>
</gene>
<evidence type="ECO:0000256" key="3">
    <source>
        <dbReference type="ARBA" id="ARBA00022679"/>
    </source>
</evidence>
<dbReference type="InterPro" id="IPR017475">
    <property type="entry name" value="EPS_sugar_tfrase"/>
</dbReference>
<feature type="transmembrane region" description="Helical" evidence="7">
    <location>
        <begin position="81"/>
        <end position="99"/>
    </location>
</feature>
<dbReference type="PANTHER" id="PTHR30576">
    <property type="entry name" value="COLANIC BIOSYNTHESIS UDP-GLUCOSE LIPID CARRIER TRANSFERASE"/>
    <property type="match status" value="1"/>
</dbReference>
<dbReference type="InterPro" id="IPR003362">
    <property type="entry name" value="Bact_transf"/>
</dbReference>
<keyword evidence="4 7" id="KW-0812">Transmembrane</keyword>
<dbReference type="Pfam" id="PF13727">
    <property type="entry name" value="CoA_binding_3"/>
    <property type="match status" value="1"/>
</dbReference>
<dbReference type="PANTHER" id="PTHR30576:SF0">
    <property type="entry name" value="UNDECAPRENYL-PHOSPHATE N-ACETYLGALACTOSAMINYL 1-PHOSPHATE TRANSFERASE-RELATED"/>
    <property type="match status" value="1"/>
</dbReference>
<reference evidence="10" key="1">
    <citation type="journal article" date="2019" name="Int. J. Syst. Evol. Microbiol.">
        <title>The Global Catalogue of Microorganisms (GCM) 10K type strain sequencing project: providing services to taxonomists for standard genome sequencing and annotation.</title>
        <authorList>
            <consortium name="The Broad Institute Genomics Platform"/>
            <consortium name="The Broad Institute Genome Sequencing Center for Infectious Disease"/>
            <person name="Wu L."/>
            <person name="Ma J."/>
        </authorList>
    </citation>
    <scope>NUCLEOTIDE SEQUENCE [LARGE SCALE GENOMIC DNA]</scope>
    <source>
        <strain evidence="10">JCM 17633</strain>
    </source>
</reference>
<feature type="transmembrane region" description="Helical" evidence="7">
    <location>
        <begin position="12"/>
        <end position="32"/>
    </location>
</feature>
<evidence type="ECO:0000256" key="6">
    <source>
        <dbReference type="ARBA" id="ARBA00023136"/>
    </source>
</evidence>
<evidence type="ECO:0000256" key="5">
    <source>
        <dbReference type="ARBA" id="ARBA00022989"/>
    </source>
</evidence>
<dbReference type="Proteomes" id="UP001501682">
    <property type="component" value="Unassembled WGS sequence"/>
</dbReference>
<evidence type="ECO:0000259" key="8">
    <source>
        <dbReference type="Pfam" id="PF02397"/>
    </source>
</evidence>
<feature type="domain" description="Bacterial sugar transferase" evidence="8">
    <location>
        <begin position="277"/>
        <end position="464"/>
    </location>
</feature>
<dbReference type="NCBIfam" id="TIGR03025">
    <property type="entry name" value="EPS_sugtrans"/>
    <property type="match status" value="1"/>
</dbReference>
<comment type="subcellular location">
    <subcellularLocation>
        <location evidence="1">Membrane</location>
        <topology evidence="1">Multi-pass membrane protein</topology>
    </subcellularLocation>
</comment>
<evidence type="ECO:0000256" key="7">
    <source>
        <dbReference type="SAM" id="Phobius"/>
    </source>
</evidence>
<feature type="transmembrane region" description="Helical" evidence="7">
    <location>
        <begin position="119"/>
        <end position="137"/>
    </location>
</feature>
<dbReference type="Pfam" id="PF02397">
    <property type="entry name" value="Bac_transf"/>
    <property type="match status" value="1"/>
</dbReference>
<proteinExistence type="inferred from homology"/>
<keyword evidence="10" id="KW-1185">Reference proteome</keyword>
<evidence type="ECO:0000256" key="1">
    <source>
        <dbReference type="ARBA" id="ARBA00004141"/>
    </source>
</evidence>
<dbReference type="RefSeq" id="WP_344715590.1">
    <property type="nucleotide sequence ID" value="NZ_BAABCB010000028.1"/>
</dbReference>
<evidence type="ECO:0000313" key="10">
    <source>
        <dbReference type="Proteomes" id="UP001501682"/>
    </source>
</evidence>
<keyword evidence="3" id="KW-0808">Transferase</keyword>
<evidence type="ECO:0000256" key="4">
    <source>
        <dbReference type="ARBA" id="ARBA00022692"/>
    </source>
</evidence>
<evidence type="ECO:0000313" key="9">
    <source>
        <dbReference type="EMBL" id="GAA4245558.1"/>
    </source>
</evidence>
<dbReference type="EMBL" id="BAABCB010000028">
    <property type="protein sequence ID" value="GAA4245558.1"/>
    <property type="molecule type" value="Genomic_DNA"/>
</dbReference>
<evidence type="ECO:0000256" key="2">
    <source>
        <dbReference type="ARBA" id="ARBA00006464"/>
    </source>
</evidence>
<protein>
    <submittedName>
        <fullName evidence="9">Undecaprenyl-phosphate glucose phosphotransferase</fullName>
    </submittedName>
</protein>
<sequence>MEFKRGRYSWVLRPILIVYDLIIINTFAFIFLDFNSEKLYFFSYELLNDKNILYLLYSIVFWLLSTYLLKFYKVYRYTSVINILSLIIKQFFAYTLLVYAFEGFFRSINIEITLTLKYLAYAFIAISFVKLLSYYILKSFRIYLKGNLRNIILIGSGDNVHELKKIFKEKKELGYNINAIFSDSEDDDTSGSIADSFDYLENNNDHIDEIYCSIYDLSEKEINEYVRYANLNHCNIKFIPNTKKLFTKRFKTDYYNYIPVLSIQEVALNNEINKFLKRTFDVVFSLLIIVFILSWLSVILFILIKLESKGPLFYKHKRTGINYKAFYCYKYRSLTVTKESRGTYVSPDDKRLTVIGKFIRRTSIDELPQFINVLKGDMSVVGPRPHMLSYTDDYSKKINKYNFIYRHNVKPGVTGLAQIKGYRGEIKHDKDIINRVKYDIFYIENWSLLLDLKIIAQTIINVIKGDEKAY</sequence>
<keyword evidence="5 7" id="KW-1133">Transmembrane helix</keyword>
<feature type="transmembrane region" description="Helical" evidence="7">
    <location>
        <begin position="52"/>
        <end position="69"/>
    </location>
</feature>
<keyword evidence="6 7" id="KW-0472">Membrane</keyword>
<dbReference type="Gene3D" id="3.40.50.720">
    <property type="entry name" value="NAD(P)-binding Rossmann-like Domain"/>
    <property type="match status" value="1"/>
</dbReference>
<organism evidence="9 10">
    <name type="scientific">Winogradskyella damuponensis</name>
    <dbReference type="NCBI Taxonomy" id="943939"/>
    <lineage>
        <taxon>Bacteria</taxon>
        <taxon>Pseudomonadati</taxon>
        <taxon>Bacteroidota</taxon>
        <taxon>Flavobacteriia</taxon>
        <taxon>Flavobacteriales</taxon>
        <taxon>Flavobacteriaceae</taxon>
        <taxon>Winogradskyella</taxon>
    </lineage>
</organism>
<accession>A0ABP8D102</accession>
<comment type="caution">
    <text evidence="9">The sequence shown here is derived from an EMBL/GenBank/DDBJ whole genome shotgun (WGS) entry which is preliminary data.</text>
</comment>
<comment type="similarity">
    <text evidence="2">Belongs to the bacterial sugar transferase family.</text>
</comment>
<feature type="transmembrane region" description="Helical" evidence="7">
    <location>
        <begin position="282"/>
        <end position="304"/>
    </location>
</feature>